<evidence type="ECO:0000313" key="4">
    <source>
        <dbReference type="Proteomes" id="UP000198500"/>
    </source>
</evidence>
<gene>
    <name evidence="3" type="ORF">SAMN05443545_10368</name>
</gene>
<keyword evidence="3" id="KW-0675">Receptor</keyword>
<dbReference type="RefSeq" id="WP_092568667.1">
    <property type="nucleotide sequence ID" value="NZ_BMXH01000004.1"/>
</dbReference>
<organism evidence="3 4">
    <name type="scientific">Aidingimonas halophila</name>
    <dbReference type="NCBI Taxonomy" id="574349"/>
    <lineage>
        <taxon>Bacteria</taxon>
        <taxon>Pseudomonadati</taxon>
        <taxon>Pseudomonadota</taxon>
        <taxon>Gammaproteobacteria</taxon>
        <taxon>Oceanospirillales</taxon>
        <taxon>Halomonadaceae</taxon>
        <taxon>Aidingimonas</taxon>
    </lineage>
</organism>
<dbReference type="PANTHER" id="PTHR42928:SF5">
    <property type="entry name" value="BLR1237 PROTEIN"/>
    <property type="match status" value="1"/>
</dbReference>
<accession>A0A1H2X086</accession>
<feature type="compositionally biased region" description="Polar residues" evidence="2">
    <location>
        <begin position="8"/>
        <end position="19"/>
    </location>
</feature>
<dbReference type="Gene3D" id="3.40.190.150">
    <property type="entry name" value="Bordetella uptake gene, domain 1"/>
    <property type="match status" value="1"/>
</dbReference>
<evidence type="ECO:0000313" key="3">
    <source>
        <dbReference type="EMBL" id="SDW86323.1"/>
    </source>
</evidence>
<comment type="similarity">
    <text evidence="1">Belongs to the UPF0065 (bug) family.</text>
</comment>
<dbReference type="STRING" id="574349.SAMN05443545_10368"/>
<dbReference type="Proteomes" id="UP000198500">
    <property type="component" value="Unassembled WGS sequence"/>
</dbReference>
<dbReference type="PANTHER" id="PTHR42928">
    <property type="entry name" value="TRICARBOXYLATE-BINDING PROTEIN"/>
    <property type="match status" value="1"/>
</dbReference>
<evidence type="ECO:0000256" key="1">
    <source>
        <dbReference type="ARBA" id="ARBA00006987"/>
    </source>
</evidence>
<dbReference type="Pfam" id="PF03401">
    <property type="entry name" value="TctC"/>
    <property type="match status" value="1"/>
</dbReference>
<dbReference type="InterPro" id="IPR042100">
    <property type="entry name" value="Bug_dom1"/>
</dbReference>
<dbReference type="InterPro" id="IPR005064">
    <property type="entry name" value="BUG"/>
</dbReference>
<name>A0A1H2X086_9GAMM</name>
<reference evidence="3 4" key="1">
    <citation type="submission" date="2016-10" db="EMBL/GenBank/DDBJ databases">
        <authorList>
            <person name="de Groot N.N."/>
        </authorList>
    </citation>
    <scope>NUCLEOTIDE SEQUENCE [LARGE SCALE GENOMIC DNA]</scope>
    <source>
        <strain evidence="3 4">DSM 19219</strain>
    </source>
</reference>
<feature type="region of interest" description="Disordered" evidence="2">
    <location>
        <begin position="1"/>
        <end position="27"/>
    </location>
</feature>
<dbReference type="EMBL" id="FNNI01000003">
    <property type="protein sequence ID" value="SDW86323.1"/>
    <property type="molecule type" value="Genomic_DNA"/>
</dbReference>
<keyword evidence="4" id="KW-1185">Reference proteome</keyword>
<protein>
    <submittedName>
        <fullName evidence="3">Tripartite tricarboxylate transporter family receptor</fullName>
    </submittedName>
</protein>
<dbReference type="OrthoDB" id="9780943at2"/>
<proteinExistence type="inferred from homology"/>
<sequence length="138" mass="14498">MRDARIGNSHQPTSNNRQQGAPDDFNETPLALSVGLLSVTLTAGIAHADYPEKPIELIVPWSAGGGTDAVARQFANGLEEELDRTVNVVNRTGGSGVVGHTAMANADPDGYTLGLVTAEITTYRHIGSSDISYGVPRP</sequence>
<dbReference type="AlphaFoldDB" id="A0A1H2X086"/>
<evidence type="ECO:0000256" key="2">
    <source>
        <dbReference type="SAM" id="MobiDB-lite"/>
    </source>
</evidence>